<accession>A0A7X3FWY0</accession>
<evidence type="ECO:0000313" key="4">
    <source>
        <dbReference type="EMBL" id="MVW58587.1"/>
    </source>
</evidence>
<dbReference type="Proteomes" id="UP000443353">
    <property type="component" value="Unassembled WGS sequence"/>
</dbReference>
<gene>
    <name evidence="4" type="ORF">GPY61_01435</name>
</gene>
<protein>
    <submittedName>
        <fullName evidence="4">DUF3857 domain-containing protein</fullName>
    </submittedName>
</protein>
<dbReference type="InterPro" id="IPR024618">
    <property type="entry name" value="DUF3857"/>
</dbReference>
<evidence type="ECO:0000256" key="1">
    <source>
        <dbReference type="SAM" id="MobiDB-lite"/>
    </source>
</evidence>
<feature type="chain" id="PRO_5031123563" evidence="2">
    <location>
        <begin position="26"/>
        <end position="717"/>
    </location>
</feature>
<evidence type="ECO:0000313" key="5">
    <source>
        <dbReference type="Proteomes" id="UP000443353"/>
    </source>
</evidence>
<dbReference type="EMBL" id="WSES01000001">
    <property type="protein sequence ID" value="MVW58587.1"/>
    <property type="molecule type" value="Genomic_DNA"/>
</dbReference>
<dbReference type="Gene3D" id="3.10.620.30">
    <property type="match status" value="1"/>
</dbReference>
<comment type="caution">
    <text evidence="4">The sequence shown here is derived from an EMBL/GenBank/DDBJ whole genome shotgun (WGS) entry which is preliminary data.</text>
</comment>
<dbReference type="Pfam" id="PF12969">
    <property type="entry name" value="DUF3857"/>
    <property type="match status" value="1"/>
</dbReference>
<reference evidence="4 5" key="1">
    <citation type="submission" date="2019-12" db="EMBL/GenBank/DDBJ databases">
        <authorList>
            <person name="Li C."/>
            <person name="Zhao J."/>
        </authorList>
    </citation>
    <scope>NUCLEOTIDE SEQUENCE [LARGE SCALE GENOMIC DNA]</scope>
    <source>
        <strain evidence="4 5">NEAU-DD11</strain>
    </source>
</reference>
<dbReference type="AlphaFoldDB" id="A0A7X3FWY0"/>
<feature type="domain" description="DUF3857" evidence="3">
    <location>
        <begin position="47"/>
        <end position="195"/>
    </location>
</feature>
<organism evidence="4 5">
    <name type="scientific">Massilia cellulosiltytica</name>
    <dbReference type="NCBI Taxonomy" id="2683234"/>
    <lineage>
        <taxon>Bacteria</taxon>
        <taxon>Pseudomonadati</taxon>
        <taxon>Pseudomonadota</taxon>
        <taxon>Betaproteobacteria</taxon>
        <taxon>Burkholderiales</taxon>
        <taxon>Oxalobacteraceae</taxon>
        <taxon>Telluria group</taxon>
        <taxon>Massilia</taxon>
    </lineage>
</organism>
<dbReference type="Gene3D" id="2.60.40.3140">
    <property type="match status" value="1"/>
</dbReference>
<evidence type="ECO:0000256" key="2">
    <source>
        <dbReference type="SAM" id="SignalP"/>
    </source>
</evidence>
<sequence>MTSRYCALFILTIVTLLAPFGHARAGTDIDSSAIVERHVRHYVVEQDGTYRLAVDDVRTIAGLRALRDQGRFAIRYDRAQDDLVSVDAYTQKPGGRRIPVPQDAIHDQQGAHTRTVVFPDAALGDQLVVHYVIRHRIPPLSGHFEDVAVMPFQFHRNTTVIYDMPSTLPLHADAVGFVPIPADSPPGRRRYQWRYVNEGDGHGEAGAVSVLDDGHRLAVSTFADYPALAAAVRGAAAGKALPSPAIAALAHRLADELPDTRARVLALSDWVRNDVRHGGDKDHTTQLQAMLAAVGIDSTPALVNGGNAYRLPDAPVLAVLDHMILYVPALDLFVDPAAASVQAGYLPPALLGKPVLLLRSGTFAMTPVLQPQKVRAVATVDVGRDGHVGFDVDRTMSGALAEPLRAMAHDVAAGGREHAARTNLRDVKQGGAGDTLTLSGTDNVGALRTGRTLATNHRTWSVVEAAVTGLTQARDRRHDFVCPAIDAEDETRLRLPPGLRLTSLPAPTSVITGGIFYRATYMRESDGVLVKRRLTFRHGRATCSPIDARAMQPALERIRRDLRSRVAIATDAKIKPGRSDSAITRKRLPPPARAQPGHGLVRELEAQVDAIPPRTIAAGPAGDLDEAAAFEKAGRVRMRIDRHVAGPQLASGHVQQAIGQQRAADARTVAIGPHEAEHERAEVVELGQFVAAEADDLARLHRDEQRAVRVVQRGTQP</sequence>
<feature type="region of interest" description="Disordered" evidence="1">
    <location>
        <begin position="577"/>
        <end position="598"/>
    </location>
</feature>
<keyword evidence="5" id="KW-1185">Reference proteome</keyword>
<evidence type="ECO:0000259" key="3">
    <source>
        <dbReference type="Pfam" id="PF12969"/>
    </source>
</evidence>
<keyword evidence="2" id="KW-0732">Signal</keyword>
<feature type="signal peptide" evidence="2">
    <location>
        <begin position="1"/>
        <end position="25"/>
    </location>
</feature>
<proteinExistence type="predicted"/>
<name>A0A7X3FWY0_9BURK</name>